<comment type="caution">
    <text evidence="1">The sequence shown here is derived from an EMBL/GenBank/DDBJ whole genome shotgun (WGS) entry which is preliminary data.</text>
</comment>
<gene>
    <name evidence="1" type="ORF">H4219_006306</name>
</gene>
<keyword evidence="2" id="KW-1185">Reference proteome</keyword>
<dbReference type="EMBL" id="JANBPU010000650">
    <property type="protein sequence ID" value="KAJ1909988.1"/>
    <property type="molecule type" value="Genomic_DNA"/>
</dbReference>
<name>A0A9W7ZJX6_9FUNG</name>
<dbReference type="Proteomes" id="UP001150538">
    <property type="component" value="Unassembled WGS sequence"/>
</dbReference>
<organism evidence="1 2">
    <name type="scientific">Mycoemilia scoparia</name>
    <dbReference type="NCBI Taxonomy" id="417184"/>
    <lineage>
        <taxon>Eukaryota</taxon>
        <taxon>Fungi</taxon>
        <taxon>Fungi incertae sedis</taxon>
        <taxon>Zoopagomycota</taxon>
        <taxon>Kickxellomycotina</taxon>
        <taxon>Kickxellomycetes</taxon>
        <taxon>Kickxellales</taxon>
        <taxon>Kickxellaceae</taxon>
        <taxon>Mycoemilia</taxon>
    </lineage>
</organism>
<protein>
    <submittedName>
        <fullName evidence="1">Uncharacterized protein</fullName>
    </submittedName>
</protein>
<accession>A0A9W7ZJX6</accession>
<sequence length="137" mass="15167">MSVYSPFLGNVLEELSGHPHAKLIRQGDSFALINCLVSHNFKACTCDNCGILRHRESETSYVDCVRIADSDLWVCTETQQGKANTAATTTTTSVTATTATPTSDIDKQIAKLKLELEIMNQEKSNRSWDGCHYCLHN</sequence>
<evidence type="ECO:0000313" key="1">
    <source>
        <dbReference type="EMBL" id="KAJ1909988.1"/>
    </source>
</evidence>
<evidence type="ECO:0000313" key="2">
    <source>
        <dbReference type="Proteomes" id="UP001150538"/>
    </source>
</evidence>
<dbReference type="AlphaFoldDB" id="A0A9W7ZJX6"/>
<reference evidence="1" key="1">
    <citation type="submission" date="2022-07" db="EMBL/GenBank/DDBJ databases">
        <title>Phylogenomic reconstructions and comparative analyses of Kickxellomycotina fungi.</title>
        <authorList>
            <person name="Reynolds N.K."/>
            <person name="Stajich J.E."/>
            <person name="Barry K."/>
            <person name="Grigoriev I.V."/>
            <person name="Crous P."/>
            <person name="Smith M.E."/>
        </authorList>
    </citation>
    <scope>NUCLEOTIDE SEQUENCE</scope>
    <source>
        <strain evidence="1">NBRC 100468</strain>
    </source>
</reference>
<proteinExistence type="predicted"/>